<dbReference type="PANTHER" id="PTHR43084:SF1">
    <property type="entry name" value="PERSULFIDE DIOXYGENASE ETHE1, MITOCHONDRIAL"/>
    <property type="match status" value="1"/>
</dbReference>
<dbReference type="Pfam" id="PF00581">
    <property type="entry name" value="Rhodanese"/>
    <property type="match status" value="2"/>
</dbReference>
<dbReference type="InterPro" id="IPR044528">
    <property type="entry name" value="POD-like_MBL-fold"/>
</dbReference>
<dbReference type="InterPro" id="IPR051682">
    <property type="entry name" value="Mito_Persulfide_Diox"/>
</dbReference>
<dbReference type="CDD" id="cd00158">
    <property type="entry name" value="RHOD"/>
    <property type="match status" value="2"/>
</dbReference>
<dbReference type="RefSeq" id="WP_072821796.1">
    <property type="nucleotide sequence ID" value="NZ_FQUJ01000006.1"/>
</dbReference>
<dbReference type="InterPro" id="IPR001279">
    <property type="entry name" value="Metallo-B-lactamas"/>
</dbReference>
<dbReference type="EMBL" id="FQUJ01000006">
    <property type="protein sequence ID" value="SHF06075.1"/>
    <property type="molecule type" value="Genomic_DNA"/>
</dbReference>
<keyword evidence="3" id="KW-0378">Hydrolase</keyword>
<name>A0A1M4YJQ1_9GAMM</name>
<feature type="domain" description="Rhodanese" evidence="2">
    <location>
        <begin position="260"/>
        <end position="289"/>
    </location>
</feature>
<dbReference type="Proteomes" id="UP000184346">
    <property type="component" value="Unassembled WGS sequence"/>
</dbReference>
<dbReference type="Pfam" id="PF00753">
    <property type="entry name" value="Lactamase_B"/>
    <property type="match status" value="1"/>
</dbReference>
<dbReference type="GO" id="GO:0006749">
    <property type="term" value="P:glutathione metabolic process"/>
    <property type="evidence" value="ECO:0007669"/>
    <property type="project" value="InterPro"/>
</dbReference>
<dbReference type="InterPro" id="IPR036866">
    <property type="entry name" value="RibonucZ/Hydroxyglut_hydro"/>
</dbReference>
<reference evidence="3 4" key="1">
    <citation type="submission" date="2016-11" db="EMBL/GenBank/DDBJ databases">
        <authorList>
            <person name="Jaros S."/>
            <person name="Januszkiewicz K."/>
            <person name="Wedrychowicz H."/>
        </authorList>
    </citation>
    <scope>NUCLEOTIDE SEQUENCE [LARGE SCALE GENOMIC DNA]</scope>
    <source>
        <strain evidence="3 4">DSM 19980</strain>
    </source>
</reference>
<evidence type="ECO:0000313" key="4">
    <source>
        <dbReference type="Proteomes" id="UP000184346"/>
    </source>
</evidence>
<dbReference type="OrthoDB" id="9802991at2"/>
<dbReference type="CDD" id="cd07724">
    <property type="entry name" value="POD-like_MBL-fold"/>
    <property type="match status" value="1"/>
</dbReference>
<dbReference type="GO" id="GO:0070813">
    <property type="term" value="P:hydrogen sulfide metabolic process"/>
    <property type="evidence" value="ECO:0007669"/>
    <property type="project" value="TreeGrafter"/>
</dbReference>
<feature type="domain" description="Rhodanese" evidence="2">
    <location>
        <begin position="365"/>
        <end position="453"/>
    </location>
</feature>
<keyword evidence="1" id="KW-0479">Metal-binding</keyword>
<keyword evidence="4" id="KW-1185">Reference proteome</keyword>
<dbReference type="Gene3D" id="3.60.15.10">
    <property type="entry name" value="Ribonuclease Z/Hydroxyacylglutathione hydrolase-like"/>
    <property type="match status" value="1"/>
</dbReference>
<dbReference type="GO" id="GO:0046872">
    <property type="term" value="F:metal ion binding"/>
    <property type="evidence" value="ECO:0007669"/>
    <property type="project" value="UniProtKB-KW"/>
</dbReference>
<dbReference type="STRING" id="1121942.SAMN02745148_01745"/>
<dbReference type="InterPro" id="IPR036873">
    <property type="entry name" value="Rhodanese-like_dom_sf"/>
</dbReference>
<dbReference type="InterPro" id="IPR001763">
    <property type="entry name" value="Rhodanese-like_dom"/>
</dbReference>
<evidence type="ECO:0000259" key="2">
    <source>
        <dbReference type="PROSITE" id="PS50206"/>
    </source>
</evidence>
<dbReference type="FunFam" id="3.40.250.10:FF:000049">
    <property type="entry name" value="Phage shock protein E"/>
    <property type="match status" value="1"/>
</dbReference>
<gene>
    <name evidence="3" type="ORF">SAMN02745148_01745</name>
</gene>
<organism evidence="3 4">
    <name type="scientific">Modicisalibacter ilicicola DSM 19980</name>
    <dbReference type="NCBI Taxonomy" id="1121942"/>
    <lineage>
        <taxon>Bacteria</taxon>
        <taxon>Pseudomonadati</taxon>
        <taxon>Pseudomonadota</taxon>
        <taxon>Gammaproteobacteria</taxon>
        <taxon>Oceanospirillales</taxon>
        <taxon>Halomonadaceae</taxon>
        <taxon>Modicisalibacter</taxon>
    </lineage>
</organism>
<dbReference type="Gene3D" id="3.40.250.10">
    <property type="entry name" value="Rhodanese-like domain"/>
    <property type="match status" value="2"/>
</dbReference>
<evidence type="ECO:0000313" key="3">
    <source>
        <dbReference type="EMBL" id="SHF06075.1"/>
    </source>
</evidence>
<dbReference type="GO" id="GO:0050313">
    <property type="term" value="F:sulfur dioxygenase activity"/>
    <property type="evidence" value="ECO:0007669"/>
    <property type="project" value="InterPro"/>
</dbReference>
<accession>A0A1M4YJQ1</accession>
<dbReference type="SMART" id="SM00849">
    <property type="entry name" value="Lactamase_B"/>
    <property type="match status" value="1"/>
</dbReference>
<dbReference type="GO" id="GO:0016787">
    <property type="term" value="F:hydrolase activity"/>
    <property type="evidence" value="ECO:0007669"/>
    <property type="project" value="UniProtKB-KW"/>
</dbReference>
<sequence length="453" mass="49956">MILEKIKSEGIAHLSYMVVDGNEAAVIDPRRDIEVYLDIARREGANITHVFETHRNEDYVVGSKALAQATGARVFHGQGGEVDHAEPVQEGQTFELGSARLSILETPGHTFDSISIVLADTAFSDEPVAVFTGDALFIGDVGRTDFYPDRREETAAKLYDSIFDKLLPLGDGVQLYPAHGAGSVCGSGMADREFSTLGYERRYNPMLQHGRDEFIKLKRDEHHYQPPYFRKMEELNSAAPERHALPHPKALAPGQFAKRCQDGLKVLDLRTPEAFCGAHIPGSLSMPADVAPAYIGWMVSYDDELGLVIDEPGDIDESLRALYRLGYDKVSAYLTPGMTAWEASGADYAVIPTISAARLLQRYERSEDFVLLDVRAIDEYEAGHLENATHIYLGHLPERLDELPRDKPIVTFCGSGKRAAVAASLLSQHGFENVENCLGSMSACKNLGCRIVR</sequence>
<dbReference type="AlphaFoldDB" id="A0A1M4YJQ1"/>
<evidence type="ECO:0000256" key="1">
    <source>
        <dbReference type="ARBA" id="ARBA00022723"/>
    </source>
</evidence>
<dbReference type="SUPFAM" id="SSF52821">
    <property type="entry name" value="Rhodanese/Cell cycle control phosphatase"/>
    <property type="match status" value="2"/>
</dbReference>
<dbReference type="PROSITE" id="PS50206">
    <property type="entry name" value="RHODANESE_3"/>
    <property type="match status" value="2"/>
</dbReference>
<dbReference type="PANTHER" id="PTHR43084">
    <property type="entry name" value="PERSULFIDE DIOXYGENASE ETHE1"/>
    <property type="match status" value="1"/>
</dbReference>
<dbReference type="SUPFAM" id="SSF56281">
    <property type="entry name" value="Metallo-hydrolase/oxidoreductase"/>
    <property type="match status" value="1"/>
</dbReference>
<dbReference type="SMART" id="SM00450">
    <property type="entry name" value="RHOD"/>
    <property type="match status" value="2"/>
</dbReference>
<proteinExistence type="predicted"/>
<protein>
    <submittedName>
        <fullName evidence="3">Hydroxyacylglutathione hydrolase</fullName>
    </submittedName>
</protein>